<protein>
    <recommendedName>
        <fullName evidence="1">PE cleavage protein A C-terminal domain-containing protein</fullName>
    </recommendedName>
</protein>
<comment type="caution">
    <text evidence="2">The sequence shown here is derived from an EMBL/GenBank/DDBJ whole genome shotgun (WGS) entry which is preliminary data.</text>
</comment>
<evidence type="ECO:0000313" key="3">
    <source>
        <dbReference type="Proteomes" id="UP000655208"/>
    </source>
</evidence>
<dbReference type="SUPFAM" id="SSF50630">
    <property type="entry name" value="Acid proteases"/>
    <property type="match status" value="1"/>
</dbReference>
<dbReference type="Pfam" id="PF20729">
    <property type="entry name" value="PE-PGRS_C"/>
    <property type="match status" value="1"/>
</dbReference>
<dbReference type="InterPro" id="IPR048054">
    <property type="entry name" value="PecA_C"/>
</dbReference>
<reference evidence="2" key="2">
    <citation type="submission" date="2020-09" db="EMBL/GenBank/DDBJ databases">
        <authorList>
            <person name="Sun Q."/>
            <person name="Zhou Y."/>
        </authorList>
    </citation>
    <scope>NUCLEOTIDE SEQUENCE</scope>
    <source>
        <strain evidence="2">CGMCC 4.7308</strain>
    </source>
</reference>
<dbReference type="Gene3D" id="2.40.70.10">
    <property type="entry name" value="Acid Proteases"/>
    <property type="match status" value="1"/>
</dbReference>
<dbReference type="EMBL" id="BMNA01000003">
    <property type="protein sequence ID" value="GGL95960.1"/>
    <property type="molecule type" value="Genomic_DNA"/>
</dbReference>
<accession>A0A917SSS3</accession>
<dbReference type="Proteomes" id="UP000655208">
    <property type="component" value="Unassembled WGS sequence"/>
</dbReference>
<reference evidence="2" key="1">
    <citation type="journal article" date="2014" name="Int. J. Syst. Evol. Microbiol.">
        <title>Complete genome sequence of Corynebacterium casei LMG S-19264T (=DSM 44701T), isolated from a smear-ripened cheese.</title>
        <authorList>
            <consortium name="US DOE Joint Genome Institute (JGI-PGF)"/>
            <person name="Walter F."/>
            <person name="Albersmeier A."/>
            <person name="Kalinowski J."/>
            <person name="Ruckert C."/>
        </authorList>
    </citation>
    <scope>NUCLEOTIDE SEQUENCE</scope>
    <source>
        <strain evidence="2">CGMCC 4.7308</strain>
    </source>
</reference>
<name>A0A917SSS3_9ACTN</name>
<gene>
    <name evidence="2" type="ORF">GCM10011594_14590</name>
</gene>
<organism evidence="2 3">
    <name type="scientific">Nakamurella endophytica</name>
    <dbReference type="NCBI Taxonomy" id="1748367"/>
    <lineage>
        <taxon>Bacteria</taxon>
        <taxon>Bacillati</taxon>
        <taxon>Actinomycetota</taxon>
        <taxon>Actinomycetes</taxon>
        <taxon>Nakamurellales</taxon>
        <taxon>Nakamurellaceae</taxon>
        <taxon>Nakamurella</taxon>
    </lineage>
</organism>
<sequence length="316" mass="31021">MPAITSADVGTAPAEAVVAGSTTGRAIPVRTVRYSTGDVRVVVAVSVGGGAPVDVLLDTGSSGLLVDASAVGPQTHLTGATFSEHFVGSTSSGHVATATVTVDGLTTTSPVPVNVLDAGQAGPYPPGLHGVLGIATADGSGTQAGASAFQLGLPAPYDAGSTLDVAADGAGTWTLGPVQQDTGAVAVPLERAGGSSGGSAGTGWAKDVQLCWTIGSAGRSCGDTDFDTGAPRGIVNSGQPAAAGHGTRVPSGEAVSVSTPDGAALWTFTAGDTPVDNEMSIDALGQTQFNTGLAFFFTHRVAWDYTGGRVLITAKS</sequence>
<proteinExistence type="predicted"/>
<dbReference type="GO" id="GO:0004190">
    <property type="term" value="F:aspartic-type endopeptidase activity"/>
    <property type="evidence" value="ECO:0007669"/>
    <property type="project" value="InterPro"/>
</dbReference>
<feature type="domain" description="PE cleavage protein A C-terminal" evidence="1">
    <location>
        <begin position="38"/>
        <end position="306"/>
    </location>
</feature>
<dbReference type="InterPro" id="IPR021109">
    <property type="entry name" value="Peptidase_aspartic_dom_sf"/>
</dbReference>
<evidence type="ECO:0000259" key="1">
    <source>
        <dbReference type="Pfam" id="PF20729"/>
    </source>
</evidence>
<evidence type="ECO:0000313" key="2">
    <source>
        <dbReference type="EMBL" id="GGL95960.1"/>
    </source>
</evidence>
<dbReference type="AlphaFoldDB" id="A0A917SSS3"/>
<keyword evidence="3" id="KW-1185">Reference proteome</keyword>